<keyword evidence="5 12" id="KW-0337">GPI-anchor biosynthesis</keyword>
<feature type="transmembrane region" description="Helical" evidence="12">
    <location>
        <begin position="471"/>
        <end position="492"/>
    </location>
</feature>
<feature type="transmembrane region" description="Helical" evidence="12">
    <location>
        <begin position="504"/>
        <end position="525"/>
    </location>
</feature>
<reference evidence="14 15" key="1">
    <citation type="journal article" date="2010" name="Science">
        <title>Genomic comparison of the ants Camponotus floridanus and Harpegnathos saltator.</title>
        <authorList>
            <person name="Bonasio R."/>
            <person name="Zhang G."/>
            <person name="Ye C."/>
            <person name="Mutti N.S."/>
            <person name="Fang X."/>
            <person name="Qin N."/>
            <person name="Donahue G."/>
            <person name="Yang P."/>
            <person name="Li Q."/>
            <person name="Li C."/>
            <person name="Zhang P."/>
            <person name="Huang Z."/>
            <person name="Berger S.L."/>
            <person name="Reinberg D."/>
            <person name="Wang J."/>
            <person name="Liebig J."/>
        </authorList>
    </citation>
    <scope>NUCLEOTIDE SEQUENCE [LARGE SCALE GENOMIC DNA]</scope>
    <source>
        <strain evidence="14 15">R22 G/1</strain>
    </source>
</reference>
<evidence type="ECO:0000256" key="1">
    <source>
        <dbReference type="ARBA" id="ARBA00004477"/>
    </source>
</evidence>
<keyword evidence="10 12" id="KW-0472">Membrane</keyword>
<feature type="transmembrane region" description="Helical" evidence="12">
    <location>
        <begin position="770"/>
        <end position="791"/>
    </location>
</feature>
<feature type="transmembrane region" description="Helical" evidence="12">
    <location>
        <begin position="803"/>
        <end position="822"/>
    </location>
</feature>
<comment type="function">
    <text evidence="12">Ethanolamine phosphate transferase involved in glycosylphosphatidylinositol-anchor biosynthesis. Transfers ethanolamine phosphate to the first alpha-1,4-linked mannose of the glycosylphosphatidylinositol precursor of GPI-anchor.</text>
</comment>
<comment type="subcellular location">
    <subcellularLocation>
        <location evidence="1 12">Endoplasmic reticulum membrane</location>
        <topology evidence="1 12">Multi-pass membrane protein</topology>
    </subcellularLocation>
</comment>
<dbReference type="CDD" id="cd16020">
    <property type="entry name" value="GPI_EPT_1"/>
    <property type="match status" value="1"/>
</dbReference>
<evidence type="ECO:0000256" key="6">
    <source>
        <dbReference type="ARBA" id="ARBA00022679"/>
    </source>
</evidence>
<feature type="transmembrane region" description="Helical" evidence="12">
    <location>
        <begin position="545"/>
        <end position="573"/>
    </location>
</feature>
<dbReference type="AlphaFoldDB" id="E2BFL4"/>
<dbReference type="SUPFAM" id="SSF53649">
    <property type="entry name" value="Alkaline phosphatase-like"/>
    <property type="match status" value="1"/>
</dbReference>
<keyword evidence="7 12" id="KW-0812">Transmembrane</keyword>
<keyword evidence="15" id="KW-1185">Reference proteome</keyword>
<evidence type="ECO:0000256" key="5">
    <source>
        <dbReference type="ARBA" id="ARBA00022502"/>
    </source>
</evidence>
<dbReference type="InterPro" id="IPR017850">
    <property type="entry name" value="Alkaline_phosphatase_core_sf"/>
</dbReference>
<evidence type="ECO:0000256" key="9">
    <source>
        <dbReference type="ARBA" id="ARBA00022989"/>
    </source>
</evidence>
<comment type="pathway">
    <text evidence="2 12">Glycolipid biosynthesis; glycosylphosphatidylinositol-anchor biosynthesis.</text>
</comment>
<dbReference type="GO" id="GO:0005789">
    <property type="term" value="C:endoplasmic reticulum membrane"/>
    <property type="evidence" value="ECO:0007669"/>
    <property type="project" value="UniProtKB-SubCell"/>
</dbReference>
<dbReference type="PANTHER" id="PTHR12250:SF0">
    <property type="entry name" value="GPI ETHANOLAMINE PHOSPHATE TRANSFERASE 1"/>
    <property type="match status" value="1"/>
</dbReference>
<comment type="similarity">
    <text evidence="3 12">Belongs to the PIGG/PIGN/PIGO family. PIGN subfamily.</text>
</comment>
<evidence type="ECO:0000256" key="8">
    <source>
        <dbReference type="ARBA" id="ARBA00022824"/>
    </source>
</evidence>
<evidence type="ECO:0000256" key="7">
    <source>
        <dbReference type="ARBA" id="ARBA00022692"/>
    </source>
</evidence>
<dbReference type="EMBL" id="GL448037">
    <property type="protein sequence ID" value="EFN85536.1"/>
    <property type="molecule type" value="Genomic_DNA"/>
</dbReference>
<keyword evidence="8 12" id="KW-0256">Endoplasmic reticulum</keyword>
<feature type="transmembrane region" description="Helical" evidence="12">
    <location>
        <begin position="733"/>
        <end position="750"/>
    </location>
</feature>
<dbReference type="Pfam" id="PF04987">
    <property type="entry name" value="PigN"/>
    <property type="match status" value="1"/>
</dbReference>
<dbReference type="STRING" id="610380.E2BFL4"/>
<dbReference type="InterPro" id="IPR002591">
    <property type="entry name" value="Phosphodiest/P_Trfase"/>
</dbReference>
<feature type="transmembrane region" description="Helical" evidence="12">
    <location>
        <begin position="684"/>
        <end position="713"/>
    </location>
</feature>
<evidence type="ECO:0000256" key="11">
    <source>
        <dbReference type="ARBA" id="ARBA00023180"/>
    </source>
</evidence>
<dbReference type="InterPro" id="IPR037671">
    <property type="entry name" value="PIGN_N"/>
</dbReference>
<keyword evidence="6 12" id="KW-0808">Transferase</keyword>
<dbReference type="InParanoid" id="E2BFL4"/>
<dbReference type="OrthoDB" id="2748310at2759"/>
<evidence type="ECO:0000256" key="4">
    <source>
        <dbReference type="ARBA" id="ARBA00020831"/>
    </source>
</evidence>
<dbReference type="Gene3D" id="3.40.720.10">
    <property type="entry name" value="Alkaline Phosphatase, subunit A"/>
    <property type="match status" value="1"/>
</dbReference>
<dbReference type="InterPro" id="IPR017852">
    <property type="entry name" value="GPI_EtnP_transferase_1_C"/>
</dbReference>
<name>E2BFL4_HARSA</name>
<feature type="transmembrane region" description="Helical" evidence="12">
    <location>
        <begin position="654"/>
        <end position="672"/>
    </location>
</feature>
<organism evidence="15">
    <name type="scientific">Harpegnathos saltator</name>
    <name type="common">Jerdon's jumping ant</name>
    <dbReference type="NCBI Taxonomy" id="610380"/>
    <lineage>
        <taxon>Eukaryota</taxon>
        <taxon>Metazoa</taxon>
        <taxon>Ecdysozoa</taxon>
        <taxon>Arthropoda</taxon>
        <taxon>Hexapoda</taxon>
        <taxon>Insecta</taxon>
        <taxon>Pterygota</taxon>
        <taxon>Neoptera</taxon>
        <taxon>Endopterygota</taxon>
        <taxon>Hymenoptera</taxon>
        <taxon>Apocrita</taxon>
        <taxon>Aculeata</taxon>
        <taxon>Formicoidea</taxon>
        <taxon>Formicidae</taxon>
        <taxon>Ponerinae</taxon>
        <taxon>Ponerini</taxon>
        <taxon>Harpegnathos</taxon>
    </lineage>
</organism>
<accession>E2BFL4</accession>
<dbReference type="GO" id="GO:0006506">
    <property type="term" value="P:GPI anchor biosynthetic process"/>
    <property type="evidence" value="ECO:0007669"/>
    <property type="project" value="UniProtKB-UniPathway"/>
</dbReference>
<sequence length="878" mass="99173">MFTKKLFDVANRESSNSKKYELDETWIKTSSNCLFSLWGLIVHLILLWGVLDVNFHSPIIKELPAITAPHGAPAKRVFLFVADGLRFQTFIDKPPLYLRNIMKNKGVWGISHTRVPTESRPGHVAIAAGLYEDPSAIFKGWQENPVDFDSVFNQSHSTWAWGSPDIIPIFTRGSKQNVHGKTYPSAWQDFDANLSNQTMRLDSWVFNAYLEWLHSTIADGIKDEKGIIFFFHLLGCDTLGHAKKPYSREYTENMNYVSQRIEEIVNVTERFFKNGTTAYVFTADHGMTDWGSHGSGLLSETETPLILWGAGIKKSGYRQDVEQASIAPLIASLIGIPIPVNNEGLLPWQYFDSNYHEYIGRALLGNVKQLAYQVTGNRAINCGNGGLLDWREDQLKDKIRKIEQLLDRGDVTEGIRKGDAAIIFAKEALSYFRQYQRIRFLTYLSIMWFAWITVLFLKIAGAERQYRRISLLLLTNIGFVSLLIITLVGHIGKFLSIVSDCGNWRLPCYASFAIISVWLAVNTLITSTPVFVVKNKRQLFIEIGGTLFLLMTLFFGLTYRLALSIGMLSTVLIRKIQSGNLQSPMFLWTSLALCVFPLLPVVEPYPRVYIVIISICLTISIVVLRETSRSRRIMEILRLVITGFVYTKFIDGRYLVSWIILLTTPLCIWQYPTEVKTRMLGITLGLFCPFALLSASYEPLFLLTLTGNLYCWLTAAPATPKYSKRSTLSTEDMIEAAFFMLYTLLCFFGTGNMASISSFDPSWTRHFVTVFSPFLMTSLILLKLSIPLILVGCANHALGTKSISLAVLFLGDCLSLPLMYSVTPYGSWLDIGSAISKFIIAISLPCLLLLLQRLSYLLMKIDSRLFQVSLVSQKTHIV</sequence>
<dbReference type="EC" id="2.-.-.-" evidence="12"/>
<gene>
    <name evidence="14" type="ORF">EAI_09188</name>
</gene>
<evidence type="ECO:0000256" key="3">
    <source>
        <dbReference type="ARBA" id="ARBA00008400"/>
    </source>
</evidence>
<dbReference type="Proteomes" id="UP000008237">
    <property type="component" value="Unassembled WGS sequence"/>
</dbReference>
<feature type="transmembrane region" description="Helical" evidence="12">
    <location>
        <begin position="440"/>
        <end position="459"/>
    </location>
</feature>
<evidence type="ECO:0000313" key="14">
    <source>
        <dbReference type="EMBL" id="EFN85536.1"/>
    </source>
</evidence>
<keyword evidence="9 12" id="KW-1133">Transmembrane helix</keyword>
<proteinExistence type="inferred from homology"/>
<dbReference type="InterPro" id="IPR007070">
    <property type="entry name" value="GPI_EtnP_transferase_1"/>
</dbReference>
<evidence type="ECO:0000256" key="12">
    <source>
        <dbReference type="RuleBase" id="RU367138"/>
    </source>
</evidence>
<evidence type="ECO:0000313" key="15">
    <source>
        <dbReference type="Proteomes" id="UP000008237"/>
    </source>
</evidence>
<dbReference type="PANTHER" id="PTHR12250">
    <property type="entry name" value="PHOSPHATIDYLINOSITOL GLYCAN, CLASS N"/>
    <property type="match status" value="1"/>
</dbReference>
<keyword evidence="11" id="KW-0325">Glycoprotein</keyword>
<dbReference type="Pfam" id="PF01663">
    <property type="entry name" value="Phosphodiest"/>
    <property type="match status" value="1"/>
</dbReference>
<dbReference type="OMA" id="QSYFHRE"/>
<feature type="transmembrane region" description="Helical" evidence="12">
    <location>
        <begin position="608"/>
        <end position="624"/>
    </location>
</feature>
<evidence type="ECO:0000259" key="13">
    <source>
        <dbReference type="Pfam" id="PF04987"/>
    </source>
</evidence>
<dbReference type="GO" id="GO:0051377">
    <property type="term" value="F:mannose-ethanolamine phosphotransferase activity"/>
    <property type="evidence" value="ECO:0007669"/>
    <property type="project" value="UniProtKB-UniRule"/>
</dbReference>
<feature type="domain" description="GPI ethanolamine phosphate transferase 1 C-terminal" evidence="13">
    <location>
        <begin position="427"/>
        <end position="827"/>
    </location>
</feature>
<feature type="transmembrane region" description="Helical" evidence="12">
    <location>
        <begin position="834"/>
        <end position="851"/>
    </location>
</feature>
<dbReference type="FunCoup" id="E2BFL4">
    <property type="interactions" value="1029"/>
</dbReference>
<dbReference type="UniPathway" id="UPA00196"/>
<feature type="transmembrane region" description="Helical" evidence="12">
    <location>
        <begin position="34"/>
        <end position="51"/>
    </location>
</feature>
<evidence type="ECO:0000256" key="10">
    <source>
        <dbReference type="ARBA" id="ARBA00023136"/>
    </source>
</evidence>
<evidence type="ECO:0000256" key="2">
    <source>
        <dbReference type="ARBA" id="ARBA00004687"/>
    </source>
</evidence>
<protein>
    <recommendedName>
        <fullName evidence="4 12">GPI ethanolamine phosphate transferase 1</fullName>
        <ecNumber evidence="12">2.-.-.-</ecNumber>
    </recommendedName>
</protein>